<feature type="domain" description="RCK C-terminal" evidence="8">
    <location>
        <begin position="140"/>
        <end position="223"/>
    </location>
</feature>
<keyword evidence="4" id="KW-0630">Potassium</keyword>
<dbReference type="SUPFAM" id="SSF51735">
    <property type="entry name" value="NAD(P)-binding Rossmann-fold domains"/>
    <property type="match status" value="2"/>
</dbReference>
<name>A0ABV9QIU2_9FIRM</name>
<dbReference type="NCBIfam" id="NF007039">
    <property type="entry name" value="PRK09496.3-2"/>
    <property type="match status" value="1"/>
</dbReference>
<proteinExistence type="predicted"/>
<dbReference type="PROSITE" id="PS51202">
    <property type="entry name" value="RCK_C"/>
    <property type="match status" value="2"/>
</dbReference>
<evidence type="ECO:0000256" key="1">
    <source>
        <dbReference type="ARBA" id="ARBA00017378"/>
    </source>
</evidence>
<dbReference type="Gene3D" id="3.40.50.720">
    <property type="entry name" value="NAD(P)-binding Rossmann-like Domain"/>
    <property type="match status" value="2"/>
</dbReference>
<dbReference type="InterPro" id="IPR003148">
    <property type="entry name" value="RCK_N"/>
</dbReference>
<dbReference type="Pfam" id="PF02080">
    <property type="entry name" value="TrkA_C"/>
    <property type="match status" value="2"/>
</dbReference>
<keyword evidence="6" id="KW-0406">Ion transport</keyword>
<evidence type="ECO:0000256" key="6">
    <source>
        <dbReference type="ARBA" id="ARBA00023065"/>
    </source>
</evidence>
<dbReference type="PRINTS" id="PR00335">
    <property type="entry name" value="KUPTAKETRKA"/>
</dbReference>
<evidence type="ECO:0000313" key="10">
    <source>
        <dbReference type="Proteomes" id="UP001595916"/>
    </source>
</evidence>
<dbReference type="PANTHER" id="PTHR43833:SF5">
    <property type="entry name" value="TRK SYSTEM POTASSIUM UPTAKE PROTEIN TRKA"/>
    <property type="match status" value="1"/>
</dbReference>
<feature type="domain" description="RCK N-terminal" evidence="7">
    <location>
        <begin position="228"/>
        <end position="347"/>
    </location>
</feature>
<dbReference type="Proteomes" id="UP001595916">
    <property type="component" value="Unassembled WGS sequence"/>
</dbReference>
<sequence>MRIVIVGAGKAGEALIENLSKENHDIVVIDQNSNLVEKLVDSYDIIGTVGNGAAYDVQMNAGIKGSDMIIAVTNADEVNILCCILAKRLGVEYTIARVRNPEYSTQMEFMRDQIGINMIINPEFEAANDMFRMLQFPVAANIETFAKGRVNLVEIRVSQESDLQGLPLMELQKKKGLHILICAVVRDEELFIPRGDFVLQAEDRLFVTGTTKQVMKMIKYQGLSQKRMKDVLMIGGGRISYYLAQKLLKHNINVKIIELDKERCKELSKKLPKASIINSDGTLQDVLDEERISYFDACVSLTGIDEENIIVSMHAASKGVAKTITKISRRNLLAILERVGLESCVIPKDIMATRIVRYVRAKQNSQGSNVETLYRILENRVEALEFNVCANFSQLGVTLEEMPIKKNILIAYILRGNELIYPRGMDTIREKDRVIVVTTQKYLRDLNDILEG</sequence>
<dbReference type="Gene3D" id="3.30.70.1450">
    <property type="entry name" value="Regulator of K+ conductance, C-terminal domain"/>
    <property type="match status" value="2"/>
</dbReference>
<gene>
    <name evidence="9" type="primary">trkA</name>
    <name evidence="9" type="ORF">ACFO4R_01685</name>
</gene>
<evidence type="ECO:0000313" key="9">
    <source>
        <dbReference type="EMBL" id="MFC4803783.1"/>
    </source>
</evidence>
<evidence type="ECO:0000256" key="2">
    <source>
        <dbReference type="ARBA" id="ARBA00022448"/>
    </source>
</evidence>
<reference evidence="10" key="1">
    <citation type="journal article" date="2019" name="Int. J. Syst. Evol. Microbiol.">
        <title>The Global Catalogue of Microorganisms (GCM) 10K type strain sequencing project: providing services to taxonomists for standard genome sequencing and annotation.</title>
        <authorList>
            <consortium name="The Broad Institute Genomics Platform"/>
            <consortium name="The Broad Institute Genome Sequencing Center for Infectious Disease"/>
            <person name="Wu L."/>
            <person name="Ma J."/>
        </authorList>
    </citation>
    <scope>NUCLEOTIDE SEQUENCE [LARGE SCALE GENOMIC DNA]</scope>
    <source>
        <strain evidence="10">CCUG 46385</strain>
    </source>
</reference>
<protein>
    <recommendedName>
        <fullName evidence="1">Trk system potassium uptake protein TrkA</fullName>
    </recommendedName>
</protein>
<feature type="domain" description="RCK C-terminal" evidence="8">
    <location>
        <begin position="371"/>
        <end position="452"/>
    </location>
</feature>
<comment type="caution">
    <text evidence="9">The sequence shown here is derived from an EMBL/GenBank/DDBJ whole genome shotgun (WGS) entry which is preliminary data.</text>
</comment>
<keyword evidence="10" id="KW-1185">Reference proteome</keyword>
<dbReference type="InterPro" id="IPR006036">
    <property type="entry name" value="K_uptake_TrkA"/>
</dbReference>
<dbReference type="RefSeq" id="WP_379787244.1">
    <property type="nucleotide sequence ID" value="NZ_JBHSHL010000005.1"/>
</dbReference>
<evidence type="ECO:0000256" key="5">
    <source>
        <dbReference type="ARBA" id="ARBA00023027"/>
    </source>
</evidence>
<evidence type="ECO:0000256" key="3">
    <source>
        <dbReference type="ARBA" id="ARBA00022538"/>
    </source>
</evidence>
<evidence type="ECO:0000259" key="7">
    <source>
        <dbReference type="PROSITE" id="PS51201"/>
    </source>
</evidence>
<keyword evidence="2" id="KW-0813">Transport</keyword>
<dbReference type="InterPro" id="IPR006037">
    <property type="entry name" value="RCK_C"/>
</dbReference>
<dbReference type="InterPro" id="IPR036721">
    <property type="entry name" value="RCK_C_sf"/>
</dbReference>
<dbReference type="NCBIfam" id="NF007031">
    <property type="entry name" value="PRK09496.1-2"/>
    <property type="match status" value="1"/>
</dbReference>
<dbReference type="NCBIfam" id="NF007041">
    <property type="entry name" value="PRK09496.3-4"/>
    <property type="match status" value="1"/>
</dbReference>
<dbReference type="InterPro" id="IPR050721">
    <property type="entry name" value="Trk_Ktr_HKT_K-transport"/>
</dbReference>
<dbReference type="PROSITE" id="PS51201">
    <property type="entry name" value="RCK_N"/>
    <property type="match status" value="2"/>
</dbReference>
<keyword evidence="5" id="KW-0520">NAD</keyword>
<organism evidence="9 10">
    <name type="scientific">Filifactor villosus</name>
    <dbReference type="NCBI Taxonomy" id="29374"/>
    <lineage>
        <taxon>Bacteria</taxon>
        <taxon>Bacillati</taxon>
        <taxon>Bacillota</taxon>
        <taxon>Clostridia</taxon>
        <taxon>Peptostreptococcales</taxon>
        <taxon>Filifactoraceae</taxon>
        <taxon>Filifactor</taxon>
    </lineage>
</organism>
<evidence type="ECO:0000256" key="4">
    <source>
        <dbReference type="ARBA" id="ARBA00022958"/>
    </source>
</evidence>
<evidence type="ECO:0000259" key="8">
    <source>
        <dbReference type="PROSITE" id="PS51202"/>
    </source>
</evidence>
<dbReference type="SUPFAM" id="SSF116726">
    <property type="entry name" value="TrkA C-terminal domain-like"/>
    <property type="match status" value="2"/>
</dbReference>
<dbReference type="Pfam" id="PF02254">
    <property type="entry name" value="TrkA_N"/>
    <property type="match status" value="2"/>
</dbReference>
<dbReference type="PANTHER" id="PTHR43833">
    <property type="entry name" value="POTASSIUM CHANNEL PROTEIN 2-RELATED-RELATED"/>
    <property type="match status" value="1"/>
</dbReference>
<dbReference type="InterPro" id="IPR036291">
    <property type="entry name" value="NAD(P)-bd_dom_sf"/>
</dbReference>
<dbReference type="NCBIfam" id="NF007033">
    <property type="entry name" value="PRK09496.1-5"/>
    <property type="match status" value="1"/>
</dbReference>
<dbReference type="EMBL" id="JBHSHL010000005">
    <property type="protein sequence ID" value="MFC4803783.1"/>
    <property type="molecule type" value="Genomic_DNA"/>
</dbReference>
<keyword evidence="3" id="KW-0633">Potassium transport</keyword>
<accession>A0ABV9QIU2</accession>
<feature type="domain" description="RCK N-terminal" evidence="7">
    <location>
        <begin position="1"/>
        <end position="120"/>
    </location>
</feature>